<name>A0A8X6QLH0_NEPPI</name>
<sequence>MCKDPLQYGEGFSFCPETSYVTVFVAMGTSSFWRLQFFCQLCSIALFVLPQKERKSVGEICPIETSSFQLDRGTAAVGYGKVLAAGYETLNMSEYNNNRKRR</sequence>
<comment type="caution">
    <text evidence="1">The sequence shown here is derived from an EMBL/GenBank/DDBJ whole genome shotgun (WGS) entry which is preliminary data.</text>
</comment>
<evidence type="ECO:0000313" key="1">
    <source>
        <dbReference type="EMBL" id="GFU33141.1"/>
    </source>
</evidence>
<gene>
    <name evidence="1" type="ORF">NPIL_512481</name>
</gene>
<keyword evidence="2" id="KW-1185">Reference proteome</keyword>
<protein>
    <submittedName>
        <fullName evidence="1">Uncharacterized protein</fullName>
    </submittedName>
</protein>
<proteinExistence type="predicted"/>
<dbReference type="Proteomes" id="UP000887013">
    <property type="component" value="Unassembled WGS sequence"/>
</dbReference>
<accession>A0A8X6QLH0</accession>
<dbReference type="AlphaFoldDB" id="A0A8X6QLH0"/>
<organism evidence="1 2">
    <name type="scientific">Nephila pilipes</name>
    <name type="common">Giant wood spider</name>
    <name type="synonym">Nephila maculata</name>
    <dbReference type="NCBI Taxonomy" id="299642"/>
    <lineage>
        <taxon>Eukaryota</taxon>
        <taxon>Metazoa</taxon>
        <taxon>Ecdysozoa</taxon>
        <taxon>Arthropoda</taxon>
        <taxon>Chelicerata</taxon>
        <taxon>Arachnida</taxon>
        <taxon>Araneae</taxon>
        <taxon>Araneomorphae</taxon>
        <taxon>Entelegynae</taxon>
        <taxon>Araneoidea</taxon>
        <taxon>Nephilidae</taxon>
        <taxon>Nephila</taxon>
    </lineage>
</organism>
<dbReference type="EMBL" id="BMAW01034015">
    <property type="protein sequence ID" value="GFU33141.1"/>
    <property type="molecule type" value="Genomic_DNA"/>
</dbReference>
<reference evidence="1" key="1">
    <citation type="submission" date="2020-08" db="EMBL/GenBank/DDBJ databases">
        <title>Multicomponent nature underlies the extraordinary mechanical properties of spider dragline silk.</title>
        <authorList>
            <person name="Kono N."/>
            <person name="Nakamura H."/>
            <person name="Mori M."/>
            <person name="Yoshida Y."/>
            <person name="Ohtoshi R."/>
            <person name="Malay A.D."/>
            <person name="Moran D.A.P."/>
            <person name="Tomita M."/>
            <person name="Numata K."/>
            <person name="Arakawa K."/>
        </authorList>
    </citation>
    <scope>NUCLEOTIDE SEQUENCE</scope>
</reference>
<evidence type="ECO:0000313" key="2">
    <source>
        <dbReference type="Proteomes" id="UP000887013"/>
    </source>
</evidence>